<name>A0A9P5TXU7_9AGAR</name>
<evidence type="ECO:0000313" key="3">
    <source>
        <dbReference type="EMBL" id="KAF9048185.1"/>
    </source>
</evidence>
<dbReference type="AlphaFoldDB" id="A0A9P5TXU7"/>
<keyword evidence="2" id="KW-0732">Signal</keyword>
<evidence type="ECO:0000256" key="1">
    <source>
        <dbReference type="SAM" id="MobiDB-lite"/>
    </source>
</evidence>
<feature type="chain" id="PRO_5040118013" description="Secreted protein" evidence="2">
    <location>
        <begin position="22"/>
        <end position="271"/>
    </location>
</feature>
<proteinExistence type="predicted"/>
<comment type="caution">
    <text evidence="3">The sequence shown here is derived from an EMBL/GenBank/DDBJ whole genome shotgun (WGS) entry which is preliminary data.</text>
</comment>
<sequence>MHSTTLLFIMLLASSILAVFSVPVPGPDDIEAAAGPPSQNQSRKRPLEQDSPGQDKNPKSQKTTHPGPRPLVPLPVVTFITRMGADKGGVFPTENYTSHLNRVFNEALNSVEFTMNIRYEGMYAADPQEESPSPLRGWIYFKLIGFGPCRTGNVCFGWIVNGSSYVILRGKNSAPSKKGRKLYMGMTAGPMVQNGFGTSEVGQPPLHPAYPQSVRNPAVLPKMQEEWVRLRTEFDLRFMVPNFRPHGVPPPNVGPHGGPQRNVGNPGGPRS</sequence>
<gene>
    <name evidence="3" type="ORF">BDP27DRAFT_1345978</name>
</gene>
<evidence type="ECO:0000256" key="2">
    <source>
        <dbReference type="SAM" id="SignalP"/>
    </source>
</evidence>
<feature type="signal peptide" evidence="2">
    <location>
        <begin position="1"/>
        <end position="21"/>
    </location>
</feature>
<evidence type="ECO:0008006" key="5">
    <source>
        <dbReference type="Google" id="ProtNLM"/>
    </source>
</evidence>
<dbReference type="EMBL" id="JADNRY010000484">
    <property type="protein sequence ID" value="KAF9048185.1"/>
    <property type="molecule type" value="Genomic_DNA"/>
</dbReference>
<accession>A0A9P5TXU7</accession>
<keyword evidence="4" id="KW-1185">Reference proteome</keyword>
<dbReference type="Proteomes" id="UP000772434">
    <property type="component" value="Unassembled WGS sequence"/>
</dbReference>
<feature type="region of interest" description="Disordered" evidence="1">
    <location>
        <begin position="247"/>
        <end position="271"/>
    </location>
</feature>
<reference evidence="3" key="1">
    <citation type="submission" date="2020-11" db="EMBL/GenBank/DDBJ databases">
        <authorList>
            <consortium name="DOE Joint Genome Institute"/>
            <person name="Ahrendt S."/>
            <person name="Riley R."/>
            <person name="Andreopoulos W."/>
            <person name="Labutti K."/>
            <person name="Pangilinan J."/>
            <person name="Ruiz-Duenas F.J."/>
            <person name="Barrasa J.M."/>
            <person name="Sanchez-Garcia M."/>
            <person name="Camarero S."/>
            <person name="Miyauchi S."/>
            <person name="Serrano A."/>
            <person name="Linde D."/>
            <person name="Babiker R."/>
            <person name="Drula E."/>
            <person name="Ayuso-Fernandez I."/>
            <person name="Pacheco R."/>
            <person name="Padilla G."/>
            <person name="Ferreira P."/>
            <person name="Barriuso J."/>
            <person name="Kellner H."/>
            <person name="Castanera R."/>
            <person name="Alfaro M."/>
            <person name="Ramirez L."/>
            <person name="Pisabarro A.G."/>
            <person name="Kuo A."/>
            <person name="Tritt A."/>
            <person name="Lipzen A."/>
            <person name="He G."/>
            <person name="Yan M."/>
            <person name="Ng V."/>
            <person name="Cullen D."/>
            <person name="Martin F."/>
            <person name="Rosso M.-N."/>
            <person name="Henrissat B."/>
            <person name="Hibbett D."/>
            <person name="Martinez A.T."/>
            <person name="Grigoriev I.V."/>
        </authorList>
    </citation>
    <scope>NUCLEOTIDE SEQUENCE</scope>
    <source>
        <strain evidence="3">AH 40177</strain>
    </source>
</reference>
<evidence type="ECO:0000313" key="4">
    <source>
        <dbReference type="Proteomes" id="UP000772434"/>
    </source>
</evidence>
<protein>
    <recommendedName>
        <fullName evidence="5">Secreted protein</fullName>
    </recommendedName>
</protein>
<organism evidence="3 4">
    <name type="scientific">Rhodocollybia butyracea</name>
    <dbReference type="NCBI Taxonomy" id="206335"/>
    <lineage>
        <taxon>Eukaryota</taxon>
        <taxon>Fungi</taxon>
        <taxon>Dikarya</taxon>
        <taxon>Basidiomycota</taxon>
        <taxon>Agaricomycotina</taxon>
        <taxon>Agaricomycetes</taxon>
        <taxon>Agaricomycetidae</taxon>
        <taxon>Agaricales</taxon>
        <taxon>Marasmiineae</taxon>
        <taxon>Omphalotaceae</taxon>
        <taxon>Rhodocollybia</taxon>
    </lineage>
</organism>
<feature type="region of interest" description="Disordered" evidence="1">
    <location>
        <begin position="30"/>
        <end position="72"/>
    </location>
</feature>